<dbReference type="Gene3D" id="3.50.50.60">
    <property type="entry name" value="FAD/NAD(P)-binding domain"/>
    <property type="match status" value="2"/>
</dbReference>
<feature type="domain" description="FAD/NAD(P)-binding" evidence="3">
    <location>
        <begin position="4"/>
        <end position="334"/>
    </location>
</feature>
<dbReference type="InterPro" id="IPR017224">
    <property type="entry name" value="Opine_Oxase_asu/HCN_bsu"/>
</dbReference>
<name>A0ABR7LQT3_9ACTN</name>
<dbReference type="EMBL" id="JABVEC010000011">
    <property type="protein sequence ID" value="MBC6467115.1"/>
    <property type="molecule type" value="Genomic_DNA"/>
</dbReference>
<dbReference type="RefSeq" id="WP_187244124.1">
    <property type="nucleotide sequence ID" value="NZ_BAAAOK010000004.1"/>
</dbReference>
<dbReference type="InterPro" id="IPR051691">
    <property type="entry name" value="Metab_Enz_Cyan_OpOx_G3PDH"/>
</dbReference>
<dbReference type="PRINTS" id="PR00368">
    <property type="entry name" value="FADPNR"/>
</dbReference>
<evidence type="ECO:0000256" key="1">
    <source>
        <dbReference type="ARBA" id="ARBA00023002"/>
    </source>
</evidence>
<protein>
    <submittedName>
        <fullName evidence="4">FAD-dependent oxidoreductase</fullName>
    </submittedName>
</protein>
<keyword evidence="1" id="KW-0560">Oxidoreductase</keyword>
<accession>A0ABR7LQT3</accession>
<sequence>MTRDLAVIGAGPAGLAAAVTAAATGLRVVLVDAGARPGGQYFRHPPDTLAGPRGAARHGWAEFARLRDELAGHVAAGRITHLAGHAVWHVEAHSEEADARFTLHLGGTGSVAVSSGAVREVRARALVIAAGAHDRPLPFPGWDLPGVLTAGGAQALLKGSLVVAGRRVVVAGTGPFLLPVAAGLASAGARVEGVFEANRPGRFARHGARVLRNAGKLAEGAGYAAVLLRHRVPYRVGHAIVAAHGDDAVESVTVARLDRDWTPVRGGERVIECDAVAVGYGFTPQLEIPVELGCATRVDADGSLVVVVDAAQRTSVPGVYAAGETTGVGGAPLALTEGRLAGQAVAAALGAPPARPSRRLLARRARLRAFAATLHDAYAVRPGWAGWLRPDTLVCRCEEVPYGRLDEAVRELGAIDPRAAKLISRAGMGWCQGRICGYPTACLTARIRKRAPDVADLTGLARRPLAQPVRLGDLAEDPAAGGAEDADGADPGGGGPC</sequence>
<dbReference type="PANTHER" id="PTHR42949:SF3">
    <property type="entry name" value="ANAEROBIC GLYCEROL-3-PHOSPHATE DEHYDROGENASE SUBUNIT B"/>
    <property type="match status" value="1"/>
</dbReference>
<keyword evidence="5" id="KW-1185">Reference proteome</keyword>
<evidence type="ECO:0000313" key="5">
    <source>
        <dbReference type="Proteomes" id="UP000805614"/>
    </source>
</evidence>
<gene>
    <name evidence="4" type="ORF">HKK74_16620</name>
</gene>
<dbReference type="CDD" id="cd19946">
    <property type="entry name" value="GlpA-like_Fer2_BFD-like"/>
    <property type="match status" value="1"/>
</dbReference>
<dbReference type="PIRSF" id="PIRSF037495">
    <property type="entry name" value="Opine_OX_OoxA/HcnB"/>
    <property type="match status" value="1"/>
</dbReference>
<dbReference type="InterPro" id="IPR041854">
    <property type="entry name" value="BFD-like_2Fe2S-bd_dom_sf"/>
</dbReference>
<evidence type="ECO:0000313" key="4">
    <source>
        <dbReference type="EMBL" id="MBC6467115.1"/>
    </source>
</evidence>
<dbReference type="Gene3D" id="1.10.10.1100">
    <property type="entry name" value="BFD-like [2Fe-2S]-binding domain"/>
    <property type="match status" value="1"/>
</dbReference>
<dbReference type="Pfam" id="PF07992">
    <property type="entry name" value="Pyr_redox_2"/>
    <property type="match status" value="1"/>
</dbReference>
<evidence type="ECO:0000256" key="2">
    <source>
        <dbReference type="SAM" id="MobiDB-lite"/>
    </source>
</evidence>
<dbReference type="PRINTS" id="PR00411">
    <property type="entry name" value="PNDRDTASEI"/>
</dbReference>
<organism evidence="4 5">
    <name type="scientific">Actinomadura alba</name>
    <dbReference type="NCBI Taxonomy" id="406431"/>
    <lineage>
        <taxon>Bacteria</taxon>
        <taxon>Bacillati</taxon>
        <taxon>Actinomycetota</taxon>
        <taxon>Actinomycetes</taxon>
        <taxon>Streptosporangiales</taxon>
        <taxon>Thermomonosporaceae</taxon>
        <taxon>Actinomadura</taxon>
    </lineage>
</organism>
<dbReference type="SUPFAM" id="SSF51905">
    <property type="entry name" value="FAD/NAD(P)-binding domain"/>
    <property type="match status" value="1"/>
</dbReference>
<dbReference type="PANTHER" id="PTHR42949">
    <property type="entry name" value="ANAEROBIC GLYCEROL-3-PHOSPHATE DEHYDROGENASE SUBUNIT B"/>
    <property type="match status" value="1"/>
</dbReference>
<reference evidence="4 5" key="1">
    <citation type="submission" date="2020-06" db="EMBL/GenBank/DDBJ databases">
        <title>Actinomadura xiongansis sp. nov., isolated from soil of Baiyangdian.</title>
        <authorList>
            <person name="Zhang X."/>
        </authorList>
    </citation>
    <scope>NUCLEOTIDE SEQUENCE [LARGE SCALE GENOMIC DNA]</scope>
    <source>
        <strain evidence="4 5">HBUM206468</strain>
    </source>
</reference>
<comment type="caution">
    <text evidence="4">The sequence shown here is derived from an EMBL/GenBank/DDBJ whole genome shotgun (WGS) entry which is preliminary data.</text>
</comment>
<proteinExistence type="predicted"/>
<dbReference type="InterPro" id="IPR036188">
    <property type="entry name" value="FAD/NAD-bd_sf"/>
</dbReference>
<dbReference type="InterPro" id="IPR023753">
    <property type="entry name" value="FAD/NAD-binding_dom"/>
</dbReference>
<dbReference type="Proteomes" id="UP000805614">
    <property type="component" value="Unassembled WGS sequence"/>
</dbReference>
<evidence type="ECO:0000259" key="3">
    <source>
        <dbReference type="Pfam" id="PF07992"/>
    </source>
</evidence>
<feature type="region of interest" description="Disordered" evidence="2">
    <location>
        <begin position="474"/>
        <end position="497"/>
    </location>
</feature>